<reference evidence="2 3" key="1">
    <citation type="submission" date="2018-06" db="EMBL/GenBank/DDBJ databases">
        <title>The Genome of Cuscuta australis (Dodder) Provides Insight into the Evolution of Plant Parasitism.</title>
        <authorList>
            <person name="Liu H."/>
        </authorList>
    </citation>
    <scope>NUCLEOTIDE SEQUENCE [LARGE SCALE GENOMIC DNA]</scope>
    <source>
        <strain evidence="3">cv. Yunnan</strain>
        <tissue evidence="2">Vines</tissue>
    </source>
</reference>
<feature type="compositionally biased region" description="Basic and acidic residues" evidence="1">
    <location>
        <begin position="59"/>
        <end position="76"/>
    </location>
</feature>
<organism evidence="2 3">
    <name type="scientific">Cuscuta australis</name>
    <dbReference type="NCBI Taxonomy" id="267555"/>
    <lineage>
        <taxon>Eukaryota</taxon>
        <taxon>Viridiplantae</taxon>
        <taxon>Streptophyta</taxon>
        <taxon>Embryophyta</taxon>
        <taxon>Tracheophyta</taxon>
        <taxon>Spermatophyta</taxon>
        <taxon>Magnoliopsida</taxon>
        <taxon>eudicotyledons</taxon>
        <taxon>Gunneridae</taxon>
        <taxon>Pentapetalae</taxon>
        <taxon>asterids</taxon>
        <taxon>lamiids</taxon>
        <taxon>Solanales</taxon>
        <taxon>Convolvulaceae</taxon>
        <taxon>Cuscuteae</taxon>
        <taxon>Cuscuta</taxon>
        <taxon>Cuscuta subgen. Grammica</taxon>
        <taxon>Cuscuta sect. Cleistogrammica</taxon>
    </lineage>
</organism>
<dbReference type="AlphaFoldDB" id="A0A328DZ92"/>
<sequence length="124" mass="14307">MRKLNLTTKNFIFDLAKPILLPPPPSSSFYICRHIWKEGDVVTEERKEKGRSEINSNNGRRETESAAVYEKEAKDRATETAQEAWKAIEEAAAEMNHRVVPNLDANKETDIRDEMLIRQQQHGQ</sequence>
<proteinExistence type="predicted"/>
<name>A0A328DZ92_9ASTE</name>
<evidence type="ECO:0000256" key="1">
    <source>
        <dbReference type="SAM" id="MobiDB-lite"/>
    </source>
</evidence>
<feature type="region of interest" description="Disordered" evidence="1">
    <location>
        <begin position="102"/>
        <end position="124"/>
    </location>
</feature>
<dbReference type="EMBL" id="NQVE01000076">
    <property type="protein sequence ID" value="RAL49669.1"/>
    <property type="molecule type" value="Genomic_DNA"/>
</dbReference>
<feature type="compositionally biased region" description="Basic and acidic residues" evidence="1">
    <location>
        <begin position="105"/>
        <end position="116"/>
    </location>
</feature>
<feature type="region of interest" description="Disordered" evidence="1">
    <location>
        <begin position="45"/>
        <end position="76"/>
    </location>
</feature>
<keyword evidence="3" id="KW-1185">Reference proteome</keyword>
<evidence type="ECO:0000313" key="2">
    <source>
        <dbReference type="EMBL" id="RAL49669.1"/>
    </source>
</evidence>
<protein>
    <submittedName>
        <fullName evidence="2">Uncharacterized protein</fullName>
    </submittedName>
</protein>
<gene>
    <name evidence="2" type="ORF">DM860_001960</name>
</gene>
<dbReference type="Proteomes" id="UP000249390">
    <property type="component" value="Unassembled WGS sequence"/>
</dbReference>
<accession>A0A328DZ92</accession>
<comment type="caution">
    <text evidence="2">The sequence shown here is derived from an EMBL/GenBank/DDBJ whole genome shotgun (WGS) entry which is preliminary data.</text>
</comment>
<evidence type="ECO:0000313" key="3">
    <source>
        <dbReference type="Proteomes" id="UP000249390"/>
    </source>
</evidence>